<dbReference type="Gene3D" id="2.10.80.10">
    <property type="entry name" value="Lipase, subunit A"/>
    <property type="match status" value="1"/>
</dbReference>
<proteinExistence type="predicted"/>
<dbReference type="PANTHER" id="PTHR10041">
    <property type="entry name" value="COLIPASE"/>
    <property type="match status" value="1"/>
</dbReference>
<dbReference type="AlphaFoldDB" id="A0A147BTX9"/>
<evidence type="ECO:0000313" key="3">
    <source>
        <dbReference type="EMBL" id="JAR94213.1"/>
    </source>
</evidence>
<feature type="compositionally biased region" description="Low complexity" evidence="1">
    <location>
        <begin position="38"/>
        <end position="48"/>
    </location>
</feature>
<reference evidence="3" key="1">
    <citation type="journal article" date="2018" name="PLoS Negl. Trop. Dis.">
        <title>Sialome diversity of ticks revealed by RNAseq of single tick salivary glands.</title>
        <authorList>
            <person name="Perner J."/>
            <person name="Kropackova S."/>
            <person name="Kopacek P."/>
            <person name="Ribeiro J.M."/>
        </authorList>
    </citation>
    <scope>NUCLEOTIDE SEQUENCE</scope>
    <source>
        <strain evidence="3">Siblings of single egg batch collected in Ceske Budejovice</strain>
        <tissue evidence="3">Salivary glands</tissue>
    </source>
</reference>
<evidence type="ECO:0000256" key="1">
    <source>
        <dbReference type="SAM" id="MobiDB-lite"/>
    </source>
</evidence>
<evidence type="ECO:0000256" key="2">
    <source>
        <dbReference type="SAM" id="SignalP"/>
    </source>
</evidence>
<dbReference type="PANTHER" id="PTHR10041:SF5">
    <property type="entry name" value="LEUCINE-RICH COLIPASE-LIKE PROTEIN 1"/>
    <property type="match status" value="1"/>
</dbReference>
<dbReference type="GO" id="GO:0008047">
    <property type="term" value="F:enzyme activator activity"/>
    <property type="evidence" value="ECO:0007669"/>
    <property type="project" value="InterPro"/>
</dbReference>
<dbReference type="GO" id="GO:0005576">
    <property type="term" value="C:extracellular region"/>
    <property type="evidence" value="ECO:0007669"/>
    <property type="project" value="InterPro"/>
</dbReference>
<dbReference type="EMBL" id="GEGO01001191">
    <property type="protein sequence ID" value="JAR94213.1"/>
    <property type="molecule type" value="Transcribed_RNA"/>
</dbReference>
<dbReference type="GO" id="GO:0007586">
    <property type="term" value="P:digestion"/>
    <property type="evidence" value="ECO:0007669"/>
    <property type="project" value="InterPro"/>
</dbReference>
<keyword evidence="2" id="KW-0732">Signal</keyword>
<dbReference type="GO" id="GO:0016042">
    <property type="term" value="P:lipid catabolic process"/>
    <property type="evidence" value="ECO:0007669"/>
    <property type="project" value="InterPro"/>
</dbReference>
<feature type="signal peptide" evidence="2">
    <location>
        <begin position="1"/>
        <end position="19"/>
    </location>
</feature>
<feature type="chain" id="PRO_5007542872" evidence="2">
    <location>
        <begin position="20"/>
        <end position="122"/>
    </location>
</feature>
<sequence length="122" mass="13118">MKTDFAALALTFIVASLLADVISSQDGGQRPVLPNFPGGPTRRPTPGREGQPCNSYAPCRSDLCCLKSSRGNRAYATCQPKAGYRMPCSEDAIKGGIYTLHCPCLRGFCSRGPDSICLYQPK</sequence>
<feature type="region of interest" description="Disordered" evidence="1">
    <location>
        <begin position="28"/>
        <end position="55"/>
    </location>
</feature>
<dbReference type="InterPro" id="IPR001981">
    <property type="entry name" value="Colipase"/>
</dbReference>
<protein>
    <submittedName>
        <fullName evidence="3">Putative secreted protein</fullName>
    </submittedName>
</protein>
<name>A0A147BTX9_IXORI</name>
<accession>A0A147BTX9</accession>
<organism evidence="3">
    <name type="scientific">Ixodes ricinus</name>
    <name type="common">Common tick</name>
    <name type="synonym">Acarus ricinus</name>
    <dbReference type="NCBI Taxonomy" id="34613"/>
    <lineage>
        <taxon>Eukaryota</taxon>
        <taxon>Metazoa</taxon>
        <taxon>Ecdysozoa</taxon>
        <taxon>Arthropoda</taxon>
        <taxon>Chelicerata</taxon>
        <taxon>Arachnida</taxon>
        <taxon>Acari</taxon>
        <taxon>Parasitiformes</taxon>
        <taxon>Ixodida</taxon>
        <taxon>Ixodoidea</taxon>
        <taxon>Ixodidae</taxon>
        <taxon>Ixodinae</taxon>
        <taxon>Ixodes</taxon>
    </lineage>
</organism>